<evidence type="ECO:0000256" key="6">
    <source>
        <dbReference type="RuleBase" id="RU362125"/>
    </source>
</evidence>
<dbReference type="Gene3D" id="1.10.540.10">
    <property type="entry name" value="Acyl-CoA dehydrogenase/oxidase, N-terminal domain"/>
    <property type="match status" value="1"/>
</dbReference>
<dbReference type="Pfam" id="PF02770">
    <property type="entry name" value="Acyl-CoA_dh_M"/>
    <property type="match status" value="1"/>
</dbReference>
<keyword evidence="3 6" id="KW-0285">Flavoprotein</keyword>
<dbReference type="AlphaFoldDB" id="A0A1H2QZ48"/>
<evidence type="ECO:0000256" key="2">
    <source>
        <dbReference type="ARBA" id="ARBA00009347"/>
    </source>
</evidence>
<name>A0A1H2QZ48_9BACL</name>
<dbReference type="GO" id="GO:0050660">
    <property type="term" value="F:flavin adenine dinucleotide binding"/>
    <property type="evidence" value="ECO:0007669"/>
    <property type="project" value="InterPro"/>
</dbReference>
<evidence type="ECO:0000256" key="1">
    <source>
        <dbReference type="ARBA" id="ARBA00001974"/>
    </source>
</evidence>
<dbReference type="Pfam" id="PF02771">
    <property type="entry name" value="Acyl-CoA_dh_N"/>
    <property type="match status" value="1"/>
</dbReference>
<comment type="similarity">
    <text evidence="2 6">Belongs to the acyl-CoA dehydrogenase family.</text>
</comment>
<dbReference type="Proteomes" id="UP000182589">
    <property type="component" value="Unassembled WGS sequence"/>
</dbReference>
<dbReference type="EMBL" id="FNOJ01000002">
    <property type="protein sequence ID" value="SDW12208.1"/>
    <property type="molecule type" value="Genomic_DNA"/>
</dbReference>
<dbReference type="SUPFAM" id="SSF56645">
    <property type="entry name" value="Acyl-CoA dehydrogenase NM domain-like"/>
    <property type="match status" value="1"/>
</dbReference>
<dbReference type="InterPro" id="IPR009075">
    <property type="entry name" value="AcylCo_DH/oxidase_C"/>
</dbReference>
<evidence type="ECO:0000259" key="7">
    <source>
        <dbReference type="Pfam" id="PF00441"/>
    </source>
</evidence>
<organism evidence="10 11">
    <name type="scientific">Alicyclobacillus hesperidum</name>
    <dbReference type="NCBI Taxonomy" id="89784"/>
    <lineage>
        <taxon>Bacteria</taxon>
        <taxon>Bacillati</taxon>
        <taxon>Bacillota</taxon>
        <taxon>Bacilli</taxon>
        <taxon>Bacillales</taxon>
        <taxon>Alicyclobacillaceae</taxon>
        <taxon>Alicyclobacillus</taxon>
    </lineage>
</organism>
<feature type="domain" description="Acyl-CoA dehydrogenase/oxidase C-terminal" evidence="7">
    <location>
        <begin position="224"/>
        <end position="373"/>
    </location>
</feature>
<keyword evidence="11" id="KW-1185">Reference proteome</keyword>
<evidence type="ECO:0000313" key="11">
    <source>
        <dbReference type="Proteomes" id="UP000182589"/>
    </source>
</evidence>
<keyword evidence="4 6" id="KW-0274">FAD</keyword>
<evidence type="ECO:0000256" key="4">
    <source>
        <dbReference type="ARBA" id="ARBA00022827"/>
    </source>
</evidence>
<evidence type="ECO:0000313" key="10">
    <source>
        <dbReference type="EMBL" id="SDW12208.1"/>
    </source>
</evidence>
<dbReference type="InterPro" id="IPR037069">
    <property type="entry name" value="AcylCoA_DH/ox_N_sf"/>
</dbReference>
<accession>A0A1H2QZ48</accession>
<dbReference type="Gene3D" id="2.40.110.10">
    <property type="entry name" value="Butyryl-CoA Dehydrogenase, subunit A, domain 2"/>
    <property type="match status" value="1"/>
</dbReference>
<dbReference type="InterPro" id="IPR036250">
    <property type="entry name" value="AcylCo_DH-like_C"/>
</dbReference>
<comment type="cofactor">
    <cofactor evidence="1 6">
        <name>FAD</name>
        <dbReference type="ChEBI" id="CHEBI:57692"/>
    </cofactor>
</comment>
<gene>
    <name evidence="10" type="ORF">SAMN04489725_10296</name>
</gene>
<dbReference type="PANTHER" id="PTHR43884:SF40">
    <property type="entry name" value="ACYL-COA DEHYDROGENASE"/>
    <property type="match status" value="1"/>
</dbReference>
<evidence type="ECO:0000259" key="8">
    <source>
        <dbReference type="Pfam" id="PF02770"/>
    </source>
</evidence>
<feature type="domain" description="Acyl-CoA oxidase/dehydrogenase middle" evidence="8">
    <location>
        <begin position="119"/>
        <end position="212"/>
    </location>
</feature>
<reference evidence="11" key="1">
    <citation type="submission" date="2016-10" db="EMBL/GenBank/DDBJ databases">
        <authorList>
            <person name="Varghese N."/>
        </authorList>
    </citation>
    <scope>NUCLEOTIDE SEQUENCE [LARGE SCALE GENOMIC DNA]</scope>
    <source>
        <strain evidence="11">DSM 12489</strain>
    </source>
</reference>
<evidence type="ECO:0000256" key="5">
    <source>
        <dbReference type="ARBA" id="ARBA00023002"/>
    </source>
</evidence>
<feature type="domain" description="Acyl-CoA dehydrogenase/oxidase N-terminal" evidence="9">
    <location>
        <begin position="12"/>
        <end position="113"/>
    </location>
</feature>
<dbReference type="STRING" id="89784.SAMN04489725_10296"/>
<dbReference type="GO" id="GO:0003995">
    <property type="term" value="F:acyl-CoA dehydrogenase activity"/>
    <property type="evidence" value="ECO:0007669"/>
    <property type="project" value="TreeGrafter"/>
</dbReference>
<dbReference type="InterPro" id="IPR013786">
    <property type="entry name" value="AcylCoA_DH/ox_N"/>
</dbReference>
<dbReference type="PIRSF" id="PIRSF016578">
    <property type="entry name" value="HsaA"/>
    <property type="match status" value="1"/>
</dbReference>
<sequence length="387" mass="42849">MQTRTLADWMADVDAYVAGPAAMWAQEIEATGTVPQAVWEELNDRGYLRLTAPRDLGGYGLSFTDYLQLLERFAAMHGSMRVIVHVTNSLWRSLASKASAEQLERFVKPFIGGQLRATFTLTEPNSGSGADIKTTARREGCEYIVNGEKWMIIFSDVADYFLLFCRLEGTSGGEGTLALMVPKDTAGLEIEWMAPAMGITGTQHGHLRLVNCRVPVSNRLGEEGDGLEVAFRGFLDPSRTAIGMTCVGAAKRSLELAAEHALARVTFGQPLAKRQIIQMWLAEMATDIEAARHLVLHAARKFDAGQPITVEASMAKMFATEMLQRVTDKALQIHGGPGYFKSSEIERLYRDARMQRFEEGTSEIQKMVIARDVLDKAKAARERRNRG</sequence>
<dbReference type="Gene3D" id="1.20.140.10">
    <property type="entry name" value="Butyryl-CoA Dehydrogenase, subunit A, domain 3"/>
    <property type="match status" value="1"/>
</dbReference>
<dbReference type="InterPro" id="IPR009100">
    <property type="entry name" value="AcylCoA_DH/oxidase_NM_dom_sf"/>
</dbReference>
<dbReference type="SUPFAM" id="SSF47203">
    <property type="entry name" value="Acyl-CoA dehydrogenase C-terminal domain-like"/>
    <property type="match status" value="1"/>
</dbReference>
<protein>
    <submittedName>
        <fullName evidence="10">Acyl-CoA dehydrogenase</fullName>
    </submittedName>
</protein>
<dbReference type="Pfam" id="PF00441">
    <property type="entry name" value="Acyl-CoA_dh_1"/>
    <property type="match status" value="1"/>
</dbReference>
<evidence type="ECO:0000259" key="9">
    <source>
        <dbReference type="Pfam" id="PF02771"/>
    </source>
</evidence>
<keyword evidence="5 6" id="KW-0560">Oxidoreductase</keyword>
<proteinExistence type="inferred from homology"/>
<dbReference type="InterPro" id="IPR006091">
    <property type="entry name" value="Acyl-CoA_Oxase/DH_mid-dom"/>
</dbReference>
<dbReference type="InterPro" id="IPR046373">
    <property type="entry name" value="Acyl-CoA_Oxase/DH_mid-dom_sf"/>
</dbReference>
<dbReference type="PANTHER" id="PTHR43884">
    <property type="entry name" value="ACYL-COA DEHYDROGENASE"/>
    <property type="match status" value="1"/>
</dbReference>
<dbReference type="RefSeq" id="WP_074691411.1">
    <property type="nucleotide sequence ID" value="NZ_FNOJ01000002.1"/>
</dbReference>
<dbReference type="FunFam" id="1.20.140.10:FF:000001">
    <property type="entry name" value="Acyl-CoA dehydrogenase"/>
    <property type="match status" value="1"/>
</dbReference>
<evidence type="ECO:0000256" key="3">
    <source>
        <dbReference type="ARBA" id="ARBA00022630"/>
    </source>
</evidence>